<reference evidence="2 3" key="1">
    <citation type="submission" date="2018-03" db="EMBL/GenBank/DDBJ databases">
        <title>Genomic Encyclopedia of Archaeal and Bacterial Type Strains, Phase II (KMG-II): from individual species to whole genera.</title>
        <authorList>
            <person name="Goeker M."/>
        </authorList>
    </citation>
    <scope>NUCLEOTIDE SEQUENCE [LARGE SCALE GENOMIC DNA]</scope>
    <source>
        <strain evidence="2 3">DSM 45211</strain>
    </source>
</reference>
<evidence type="ECO:0000313" key="3">
    <source>
        <dbReference type="Proteomes" id="UP000243528"/>
    </source>
</evidence>
<protein>
    <submittedName>
        <fullName evidence="2">Putative adhesin</fullName>
    </submittedName>
</protein>
<dbReference type="Pfam" id="PF13349">
    <property type="entry name" value="DUF4097"/>
    <property type="match status" value="1"/>
</dbReference>
<sequence length="278" mass="28041">MTTFTTPGPISAIVEVAGARVRLTASDRPDTVVLVEPIDPASRKDVKVAAATRVELADGRLSVKTTKAGDKSGSAAITIELPAGSDLAAYLWSSDVRVDGPVGTCEVHMASGQVRLDRVGALQANLSSGEIAVGRIAGRAGVQGATFKLRIDEADGTVGLENAGGHTWIGHASGDVDISSGSGDFGIDRADGNVAATIGGGTVRVGRMTNGRAKLMNGSGDIEVGVGEGAAVSVDADSERGAVHDFVSSQAAPGPADAKVSVHARTRHGDITVQRAAA</sequence>
<name>A0A2P8E1I8_9ACTN</name>
<dbReference type="EMBL" id="PYGE01000008">
    <property type="protein sequence ID" value="PSL03267.1"/>
    <property type="molecule type" value="Genomic_DNA"/>
</dbReference>
<evidence type="ECO:0000259" key="1">
    <source>
        <dbReference type="Pfam" id="PF13349"/>
    </source>
</evidence>
<evidence type="ECO:0000313" key="2">
    <source>
        <dbReference type="EMBL" id="PSL03267.1"/>
    </source>
</evidence>
<dbReference type="Proteomes" id="UP000243528">
    <property type="component" value="Unassembled WGS sequence"/>
</dbReference>
<dbReference type="OrthoDB" id="3252095at2"/>
<feature type="domain" description="DUF4097" evidence="1">
    <location>
        <begin position="56"/>
        <end position="273"/>
    </location>
</feature>
<keyword evidence="3" id="KW-1185">Reference proteome</keyword>
<dbReference type="RefSeq" id="WP_106537664.1">
    <property type="nucleotide sequence ID" value="NZ_ML142902.1"/>
</dbReference>
<comment type="caution">
    <text evidence="2">The sequence shown here is derived from an EMBL/GenBank/DDBJ whole genome shotgun (WGS) entry which is preliminary data.</text>
</comment>
<accession>A0A2P8E1I8</accession>
<proteinExistence type="predicted"/>
<gene>
    <name evidence="2" type="ORF">CLV30_108179</name>
</gene>
<organism evidence="2 3">
    <name type="scientific">Haloactinopolyspora alba</name>
    <dbReference type="NCBI Taxonomy" id="648780"/>
    <lineage>
        <taxon>Bacteria</taxon>
        <taxon>Bacillati</taxon>
        <taxon>Actinomycetota</taxon>
        <taxon>Actinomycetes</taxon>
        <taxon>Jiangellales</taxon>
        <taxon>Jiangellaceae</taxon>
        <taxon>Haloactinopolyspora</taxon>
    </lineage>
</organism>
<dbReference type="AlphaFoldDB" id="A0A2P8E1I8"/>
<dbReference type="InterPro" id="IPR025164">
    <property type="entry name" value="Toastrack_DUF4097"/>
</dbReference>